<evidence type="ECO:0000256" key="1">
    <source>
        <dbReference type="ARBA" id="ARBA00001946"/>
    </source>
</evidence>
<dbReference type="NCBIfam" id="TIGR01485">
    <property type="entry name" value="SPP_plant-cyano"/>
    <property type="match status" value="1"/>
</dbReference>
<dbReference type="AlphaFoldDB" id="A0A5P1FSU6"/>
<dbReference type="Gene3D" id="3.40.50.1000">
    <property type="entry name" value="HAD superfamily/HAD-like"/>
    <property type="match status" value="1"/>
</dbReference>
<comment type="catalytic activity">
    <reaction evidence="12">
        <text>sucrose 6(F)-phosphate + H2O = sucrose + phosphate</text>
        <dbReference type="Rhea" id="RHEA:19289"/>
        <dbReference type="ChEBI" id="CHEBI:15377"/>
        <dbReference type="ChEBI" id="CHEBI:17992"/>
        <dbReference type="ChEBI" id="CHEBI:43474"/>
        <dbReference type="ChEBI" id="CHEBI:57723"/>
        <dbReference type="EC" id="3.1.3.24"/>
    </reaction>
</comment>
<evidence type="ECO:0000313" key="15">
    <source>
        <dbReference type="EMBL" id="ONK81172.1"/>
    </source>
</evidence>
<dbReference type="Gene3D" id="2.60.210.10">
    <property type="entry name" value="Apoptosis, Tumor Necrosis Factor Receptor Associated Protein 2, Chain A"/>
    <property type="match status" value="1"/>
</dbReference>
<dbReference type="PANTHER" id="PTHR46521">
    <property type="entry name" value="SUCROSE-PHOSPHATASE 2-RELATED"/>
    <property type="match status" value="1"/>
</dbReference>
<dbReference type="InterPro" id="IPR006379">
    <property type="entry name" value="HAD-SF_hydro_IIB"/>
</dbReference>
<dbReference type="Pfam" id="PF03145">
    <property type="entry name" value="Sina_TRAF"/>
    <property type="match status" value="1"/>
</dbReference>
<dbReference type="SUPFAM" id="SSF54427">
    <property type="entry name" value="NTF2-like"/>
    <property type="match status" value="1"/>
</dbReference>
<accession>A0A5P1FSU6</accession>
<evidence type="ECO:0000256" key="4">
    <source>
        <dbReference type="ARBA" id="ARBA00009119"/>
    </source>
</evidence>
<dbReference type="SUPFAM" id="SSF49599">
    <property type="entry name" value="TRAF domain-like"/>
    <property type="match status" value="1"/>
</dbReference>
<evidence type="ECO:0000256" key="11">
    <source>
        <dbReference type="ARBA" id="ARBA00022842"/>
    </source>
</evidence>
<keyword evidence="11" id="KW-0460">Magnesium</keyword>
<dbReference type="GO" id="GO:0050307">
    <property type="term" value="F:sucrose-phosphate phosphatase activity"/>
    <property type="evidence" value="ECO:0007669"/>
    <property type="project" value="UniProtKB-EC"/>
</dbReference>
<keyword evidence="9" id="KW-0378">Hydrolase</keyword>
<evidence type="ECO:0000256" key="12">
    <source>
        <dbReference type="ARBA" id="ARBA00048036"/>
    </source>
</evidence>
<name>A0A5P1FSU6_ASPOF</name>
<dbReference type="InterPro" id="IPR051518">
    <property type="entry name" value="Sucrose_Phosphatase"/>
</dbReference>
<dbReference type="Gene3D" id="3.90.1070.10">
    <property type="match status" value="1"/>
</dbReference>
<gene>
    <name evidence="15" type="ORF">A4U43_C01F26100</name>
</gene>
<dbReference type="InterPro" id="IPR018121">
    <property type="entry name" value="7-in-absentia-prot_TRAF-dom"/>
</dbReference>
<comment type="similarity">
    <text evidence="4">Belongs to the SINA (Seven in absentia) family.</text>
</comment>
<organism evidence="15 16">
    <name type="scientific">Asparagus officinalis</name>
    <name type="common">Garden asparagus</name>
    <dbReference type="NCBI Taxonomy" id="4686"/>
    <lineage>
        <taxon>Eukaryota</taxon>
        <taxon>Viridiplantae</taxon>
        <taxon>Streptophyta</taxon>
        <taxon>Embryophyta</taxon>
        <taxon>Tracheophyta</taxon>
        <taxon>Spermatophyta</taxon>
        <taxon>Magnoliopsida</taxon>
        <taxon>Liliopsida</taxon>
        <taxon>Asparagales</taxon>
        <taxon>Asparagaceae</taxon>
        <taxon>Asparagoideae</taxon>
        <taxon>Asparagus</taxon>
    </lineage>
</organism>
<dbReference type="PROSITE" id="PS51081">
    <property type="entry name" value="ZF_SIAH"/>
    <property type="match status" value="1"/>
</dbReference>
<evidence type="ECO:0000256" key="13">
    <source>
        <dbReference type="PROSITE-ProRule" id="PRU00455"/>
    </source>
</evidence>
<dbReference type="EMBL" id="CM007381">
    <property type="protein sequence ID" value="ONK81172.1"/>
    <property type="molecule type" value="Genomic_DNA"/>
</dbReference>
<comment type="subunit">
    <text evidence="5">Homodimer.</text>
</comment>
<evidence type="ECO:0000259" key="14">
    <source>
        <dbReference type="PROSITE" id="PS51081"/>
    </source>
</evidence>
<dbReference type="Pfam" id="PF05116">
    <property type="entry name" value="S6PP"/>
    <property type="match status" value="1"/>
</dbReference>
<evidence type="ECO:0000256" key="5">
    <source>
        <dbReference type="ARBA" id="ARBA00011738"/>
    </source>
</evidence>
<dbReference type="GO" id="GO:0000287">
    <property type="term" value="F:magnesium ion binding"/>
    <property type="evidence" value="ECO:0007669"/>
    <property type="project" value="InterPro"/>
</dbReference>
<comment type="similarity">
    <text evidence="3">Belongs to the sucrose phosphatase family.</text>
</comment>
<dbReference type="Gene3D" id="3.30.40.10">
    <property type="entry name" value="Zinc/RING finger domain, C3HC4 (zinc finger)"/>
    <property type="match status" value="1"/>
</dbReference>
<dbReference type="InterPro" id="IPR012847">
    <property type="entry name" value="Sucrose_phosphatase_pln/cyn"/>
</dbReference>
<dbReference type="InterPro" id="IPR036412">
    <property type="entry name" value="HAD-like_sf"/>
</dbReference>
<keyword evidence="10" id="KW-0862">Zinc</keyword>
<evidence type="ECO:0000256" key="9">
    <source>
        <dbReference type="ARBA" id="ARBA00022801"/>
    </source>
</evidence>
<dbReference type="NCBIfam" id="TIGR01484">
    <property type="entry name" value="HAD-SF-IIB"/>
    <property type="match status" value="1"/>
</dbReference>
<evidence type="ECO:0000256" key="10">
    <source>
        <dbReference type="ARBA" id="ARBA00022833"/>
    </source>
</evidence>
<reference evidence="16" key="1">
    <citation type="journal article" date="2017" name="Nat. Commun.">
        <title>The asparagus genome sheds light on the origin and evolution of a young Y chromosome.</title>
        <authorList>
            <person name="Harkess A."/>
            <person name="Zhou J."/>
            <person name="Xu C."/>
            <person name="Bowers J.E."/>
            <person name="Van der Hulst R."/>
            <person name="Ayyampalayam S."/>
            <person name="Mercati F."/>
            <person name="Riccardi P."/>
            <person name="McKain M.R."/>
            <person name="Kakrana A."/>
            <person name="Tang H."/>
            <person name="Ray J."/>
            <person name="Groenendijk J."/>
            <person name="Arikit S."/>
            <person name="Mathioni S.M."/>
            <person name="Nakano M."/>
            <person name="Shan H."/>
            <person name="Telgmann-Rauber A."/>
            <person name="Kanno A."/>
            <person name="Yue Z."/>
            <person name="Chen H."/>
            <person name="Li W."/>
            <person name="Chen Y."/>
            <person name="Xu X."/>
            <person name="Zhang Y."/>
            <person name="Luo S."/>
            <person name="Chen H."/>
            <person name="Gao J."/>
            <person name="Mao Z."/>
            <person name="Pires J.C."/>
            <person name="Luo M."/>
            <person name="Kudrna D."/>
            <person name="Wing R.A."/>
            <person name="Meyers B.C."/>
            <person name="Yi K."/>
            <person name="Kong H."/>
            <person name="Lavrijsen P."/>
            <person name="Sunseri F."/>
            <person name="Falavigna A."/>
            <person name="Ye Y."/>
            <person name="Leebens-Mack J.H."/>
            <person name="Chen G."/>
        </authorList>
    </citation>
    <scope>NUCLEOTIDE SEQUENCE [LARGE SCALE GENOMIC DNA]</scope>
    <source>
        <strain evidence="16">cv. DH0086</strain>
    </source>
</reference>
<comment type="pathway">
    <text evidence="2">Glycan biosynthesis; sucrose biosynthesis; sucrose from D-fructose 6-phosphate and UDP-alpha-D-glucose: step 2/2.</text>
</comment>
<dbReference type="Gene3D" id="3.10.450.50">
    <property type="match status" value="1"/>
</dbReference>
<protein>
    <recommendedName>
        <fullName evidence="6">sucrose-phosphate phosphatase</fullName>
        <ecNumber evidence="6">3.1.3.24</ecNumber>
    </recommendedName>
</protein>
<dbReference type="InterPro" id="IPR023214">
    <property type="entry name" value="HAD_sf"/>
</dbReference>
<keyword evidence="8 13" id="KW-0863">Zinc-finger</keyword>
<feature type="domain" description="SIAH-type" evidence="14">
    <location>
        <begin position="1"/>
        <end position="48"/>
    </location>
</feature>
<dbReference type="Pfam" id="PF21361">
    <property type="entry name" value="Sina_ZnF"/>
    <property type="match status" value="1"/>
</dbReference>
<dbReference type="SUPFAM" id="SSF56784">
    <property type="entry name" value="HAD-like"/>
    <property type="match status" value="1"/>
</dbReference>
<dbReference type="InterPro" id="IPR013083">
    <property type="entry name" value="Znf_RING/FYVE/PHD"/>
</dbReference>
<dbReference type="UniPathway" id="UPA00371">
    <property type="reaction ID" value="UER00546"/>
</dbReference>
<comment type="cofactor">
    <cofactor evidence="1">
        <name>Mg(2+)</name>
        <dbReference type="ChEBI" id="CHEBI:18420"/>
    </cofactor>
</comment>
<dbReference type="NCBIfam" id="TIGR01482">
    <property type="entry name" value="SPP-subfamily"/>
    <property type="match status" value="1"/>
</dbReference>
<keyword evidence="16" id="KW-1185">Reference proteome</keyword>
<dbReference type="Gramene" id="ONK81172">
    <property type="protein sequence ID" value="ONK81172"/>
    <property type="gene ID" value="A4U43_C01F26100"/>
</dbReference>
<dbReference type="Pfam" id="PF08472">
    <property type="entry name" value="S6PP_C"/>
    <property type="match status" value="1"/>
</dbReference>
<dbReference type="EC" id="3.1.3.24" evidence="6"/>
<dbReference type="PANTHER" id="PTHR46521:SF4">
    <property type="entry name" value="SUCROSE-PHOSPHATASE 2-RELATED"/>
    <property type="match status" value="1"/>
</dbReference>
<dbReference type="CDD" id="cd02605">
    <property type="entry name" value="HAD_SPP"/>
    <property type="match status" value="1"/>
</dbReference>
<dbReference type="InterPro" id="IPR006380">
    <property type="entry name" value="SPP-like_dom"/>
</dbReference>
<evidence type="ECO:0000256" key="6">
    <source>
        <dbReference type="ARBA" id="ARBA00013112"/>
    </source>
</evidence>
<dbReference type="UniPathway" id="UPA00143"/>
<dbReference type="GO" id="GO:0008270">
    <property type="term" value="F:zinc ion binding"/>
    <property type="evidence" value="ECO:0007669"/>
    <property type="project" value="UniProtKB-KW"/>
</dbReference>
<dbReference type="Proteomes" id="UP000243459">
    <property type="component" value="Chromosome 1"/>
</dbReference>
<evidence type="ECO:0000313" key="16">
    <source>
        <dbReference type="Proteomes" id="UP000243459"/>
    </source>
</evidence>
<dbReference type="GO" id="GO:0005986">
    <property type="term" value="P:sucrose biosynthetic process"/>
    <property type="evidence" value="ECO:0007669"/>
    <property type="project" value="UniProtKB-UniPathway"/>
</dbReference>
<proteinExistence type="inferred from homology"/>
<evidence type="ECO:0000256" key="2">
    <source>
        <dbReference type="ARBA" id="ARBA00005070"/>
    </source>
</evidence>
<dbReference type="InterPro" id="IPR013010">
    <property type="entry name" value="Znf_SIAH"/>
</dbReference>
<keyword evidence="7" id="KW-0479">Metal-binding</keyword>
<evidence type="ECO:0000256" key="3">
    <source>
        <dbReference type="ARBA" id="ARBA00007211"/>
    </source>
</evidence>
<sequence length="553" mass="63231">MSNLPKGNRLQHEEQCIYRPYECPHPGSDCPLTGDIQSLLSHLRENHKVDLQNGCTFNHRYVKQNPCSVDNVSWTLTLFNCFGQYFCLHLEAFLLGSEPVYMAFLRFMGEESEARKFGYCLEVGGNGRKMMWQGVPRSIRTHHRMTWQGVDHDDPNNLSLLRFDALWESSYRHDSLLVFSTGRSPAMYKELRKEKPLLTPDITIMSVGTEIAYGETMVVDEEWERFLDQKWDRDVVIEETSKFPELLFQSATEQRPHKVSFFIEKRKAEGVIQSLYERLGKQGLDVKIIYSSGTAIDVLPQGAGKGQALAYLLKRFKSDGKTPVNTLVCGDSGNDAELFIVPDVHGVIVSNAQEELLQWYKEIGKNNLKIIHATERCAAGIIEGIGHFKLGPNMSPRDVVDLSTFKLETFNPGHEVVMFYLLYERWRRAELENSKLIIENMKRITYHSGIIVHPSGVECRLHECIDTFAHYYGDRKGSQFQVWVDRVSSSQIGSDTWLVKFDKWEQSDEGPQSCIVTALLHSKPETPEGFALVHAHQTWMDGFAARDKSSCIF</sequence>
<dbReference type="InterPro" id="IPR013679">
    <property type="entry name" value="SPP_C"/>
</dbReference>
<dbReference type="OMA" id="VENCDAY"/>
<dbReference type="InterPro" id="IPR008974">
    <property type="entry name" value="TRAF-like"/>
</dbReference>
<dbReference type="GO" id="GO:0006511">
    <property type="term" value="P:ubiquitin-dependent protein catabolic process"/>
    <property type="evidence" value="ECO:0007669"/>
    <property type="project" value="InterPro"/>
</dbReference>
<evidence type="ECO:0000256" key="7">
    <source>
        <dbReference type="ARBA" id="ARBA00022723"/>
    </source>
</evidence>
<dbReference type="InterPro" id="IPR032710">
    <property type="entry name" value="NTF2-like_dom_sf"/>
</dbReference>
<dbReference type="GO" id="GO:0016567">
    <property type="term" value="P:protein ubiquitination"/>
    <property type="evidence" value="ECO:0007669"/>
    <property type="project" value="UniProtKB-UniPathway"/>
</dbReference>
<dbReference type="GO" id="GO:0005737">
    <property type="term" value="C:cytoplasm"/>
    <property type="evidence" value="ECO:0007669"/>
    <property type="project" value="InterPro"/>
</dbReference>
<evidence type="ECO:0000256" key="8">
    <source>
        <dbReference type="ARBA" id="ARBA00022771"/>
    </source>
</evidence>